<dbReference type="InterPro" id="IPR004792">
    <property type="entry name" value="BaiN-like"/>
</dbReference>
<accession>A0ABZ2YW95</accession>
<proteinExistence type="predicted"/>
<dbReference type="SUPFAM" id="SSF51905">
    <property type="entry name" value="FAD/NAD(P)-binding domain"/>
    <property type="match status" value="1"/>
</dbReference>
<evidence type="ECO:0000259" key="4">
    <source>
        <dbReference type="Pfam" id="PF03486"/>
    </source>
</evidence>
<dbReference type="PANTHER" id="PTHR42887:SF2">
    <property type="entry name" value="OS12G0638800 PROTEIN"/>
    <property type="match status" value="1"/>
</dbReference>
<dbReference type="EMBL" id="CP150096">
    <property type="protein sequence ID" value="WZN44169.1"/>
    <property type="molecule type" value="Genomic_DNA"/>
</dbReference>
<evidence type="ECO:0000313" key="7">
    <source>
        <dbReference type="Proteomes" id="UP001449657"/>
    </source>
</evidence>
<comment type="cofactor">
    <cofactor evidence="1">
        <name>FAD</name>
        <dbReference type="ChEBI" id="CHEBI:57692"/>
    </cofactor>
</comment>
<dbReference type="InterPro" id="IPR036188">
    <property type="entry name" value="FAD/NAD-bd_sf"/>
</dbReference>
<keyword evidence="3" id="KW-0274">FAD</keyword>
<dbReference type="InterPro" id="IPR055178">
    <property type="entry name" value="RsdA/BaiN/AoA(So)-like_dom"/>
</dbReference>
<organism evidence="6 7">
    <name type="scientific">Chitinophaga caseinilytica</name>
    <dbReference type="NCBI Taxonomy" id="2267521"/>
    <lineage>
        <taxon>Bacteria</taxon>
        <taxon>Pseudomonadati</taxon>
        <taxon>Bacteroidota</taxon>
        <taxon>Chitinophagia</taxon>
        <taxon>Chitinophagales</taxon>
        <taxon>Chitinophagaceae</taxon>
        <taxon>Chitinophaga</taxon>
    </lineage>
</organism>
<dbReference type="Pfam" id="PF22780">
    <property type="entry name" value="HI0933_like_1st"/>
    <property type="match status" value="1"/>
</dbReference>
<reference evidence="6 7" key="1">
    <citation type="submission" date="2024-03" db="EMBL/GenBank/DDBJ databases">
        <title>Chitinophaga caseinilytica sp. nov., a casein hydrolysing bacterium isolated from forest soil.</title>
        <authorList>
            <person name="Lee D.S."/>
            <person name="Han D.M."/>
            <person name="Baek J.H."/>
            <person name="Choi D.G."/>
            <person name="Jeon J.H."/>
            <person name="Jeon C.O."/>
        </authorList>
    </citation>
    <scope>NUCLEOTIDE SEQUENCE [LARGE SCALE GENOMIC DNA]</scope>
    <source>
        <strain evidence="6 7">KACC 19118</strain>
    </source>
</reference>
<protein>
    <submittedName>
        <fullName evidence="6">NAD(P)/FAD-dependent oxidoreductase</fullName>
    </submittedName>
</protein>
<keyword evidence="2" id="KW-0285">Flavoprotein</keyword>
<dbReference type="Proteomes" id="UP001449657">
    <property type="component" value="Chromosome"/>
</dbReference>
<dbReference type="Gene3D" id="3.50.50.60">
    <property type="entry name" value="FAD/NAD(P)-binding domain"/>
    <property type="match status" value="1"/>
</dbReference>
<feature type="domain" description="RsdA/BaiN/AoA(So)-like Rossmann fold-like" evidence="4">
    <location>
        <begin position="10"/>
        <end position="408"/>
    </location>
</feature>
<evidence type="ECO:0000313" key="6">
    <source>
        <dbReference type="EMBL" id="WZN44169.1"/>
    </source>
</evidence>
<dbReference type="Pfam" id="PF03486">
    <property type="entry name" value="HI0933_like"/>
    <property type="match status" value="1"/>
</dbReference>
<dbReference type="RefSeq" id="WP_341838961.1">
    <property type="nucleotide sequence ID" value="NZ_CP149792.1"/>
</dbReference>
<evidence type="ECO:0000259" key="5">
    <source>
        <dbReference type="Pfam" id="PF22780"/>
    </source>
</evidence>
<dbReference type="PANTHER" id="PTHR42887">
    <property type="entry name" value="OS12G0638800 PROTEIN"/>
    <property type="match status" value="1"/>
</dbReference>
<gene>
    <name evidence="6" type="ORF">WJU22_14820</name>
</gene>
<feature type="domain" description="RsdA/BaiN/AoA(So)-like insert" evidence="5">
    <location>
        <begin position="195"/>
        <end position="355"/>
    </location>
</feature>
<name>A0ABZ2YW95_9BACT</name>
<evidence type="ECO:0000256" key="1">
    <source>
        <dbReference type="ARBA" id="ARBA00001974"/>
    </source>
</evidence>
<dbReference type="SUPFAM" id="SSF160996">
    <property type="entry name" value="HI0933 insert domain-like"/>
    <property type="match status" value="1"/>
</dbReference>
<evidence type="ECO:0000256" key="3">
    <source>
        <dbReference type="ARBA" id="ARBA00022827"/>
    </source>
</evidence>
<dbReference type="InterPro" id="IPR023166">
    <property type="entry name" value="BaiN-like_dom_sf"/>
</dbReference>
<sequence length="414" mass="45205">MEHAQSEKADLVVTGGGAAGFFCAVNAARLHPGKKVVLLEKTGKLLSKVKVSGGGRCNVTHALDSVSELVKRYPRGGNFLKKSFSRFFVPDTIGWYAERGVTLKTEADGRMFPDSDDSQTIIDCLLREADRHRVQVRRHAEAQSLERVNGAWKITIAGGATITAPNVCIAAGGYASADKFAYLTALGHTIEPPAPSLFTFNMPGNPVTGLMGVSVLEAAVRIAGSKLAEKGPLLITHWGMSGPAVLRLSAWGARYLQEQQYKFTLIVNWLPDMNENALRDAWPQWRQELGKQQTGTRNPFGLPSRLWLFLLAEAGIPESTRWAEIPAKEQNRLIRLLTAMEFPVSGKTTFKEEFVTCGGIRLSEIDPLTMQSRVVPGLYFAGEVMDVDGITGGFNFQHAWTSGWIAAHLEGAGH</sequence>
<dbReference type="NCBIfam" id="TIGR00275">
    <property type="entry name" value="aminoacetone oxidase family FAD-binding enzyme"/>
    <property type="match status" value="1"/>
</dbReference>
<keyword evidence="7" id="KW-1185">Reference proteome</keyword>
<dbReference type="Gene3D" id="1.10.8.260">
    <property type="entry name" value="HI0933 insert domain-like"/>
    <property type="match status" value="1"/>
</dbReference>
<dbReference type="InterPro" id="IPR057661">
    <property type="entry name" value="RsdA/BaiN/AoA(So)_Rossmann"/>
</dbReference>
<dbReference type="PRINTS" id="PR00368">
    <property type="entry name" value="FADPNR"/>
</dbReference>
<evidence type="ECO:0000256" key="2">
    <source>
        <dbReference type="ARBA" id="ARBA00022630"/>
    </source>
</evidence>
<dbReference type="Gene3D" id="2.40.30.10">
    <property type="entry name" value="Translation factors"/>
    <property type="match status" value="1"/>
</dbReference>